<evidence type="ECO:0000313" key="7">
    <source>
        <dbReference type="EMBL" id="MBD1381003.1"/>
    </source>
</evidence>
<dbReference type="GO" id="GO:0016491">
    <property type="term" value="F:oxidoreductase activity"/>
    <property type="evidence" value="ECO:0007669"/>
    <property type="project" value="UniProtKB-KW"/>
</dbReference>
<sequence>MKGKVAVMVEPHKLEYQQYDLPTPEKGALLLKVIRTNVCGSELHVWHGGHPVKKDGVLGHEMVGLIEKIGEGVTKDHSGKPVRAGDRVAVTYFQACGRCRSCANGEYVLCENTYEFLNKQPEESPHFHGTFSTHYYVHPNQFFYKVPDIIPDSVAASANCAISQVLYGIDKSQLKMNETILIQGAGGLGLYGAAIAKESGAKVIIIDGVQERLDLAKKFGADYIINLHEYDTVAKRSSLIKELTNGNGANVGMEVTGVPDAFSEGIHHIRPGGRYVTMGNIITGAFTKFDPGLLTRKSINIYPVNRYQPWFLNKSLDFLASNIHKYPFADLVDADFHFEEIEIALNKSINREVTRASIVIA</sequence>
<evidence type="ECO:0000313" key="8">
    <source>
        <dbReference type="Proteomes" id="UP000626844"/>
    </source>
</evidence>
<comment type="cofactor">
    <cofactor evidence="4">
        <name>Zn(2+)</name>
        <dbReference type="ChEBI" id="CHEBI:29105"/>
    </cofactor>
</comment>
<dbReference type="CDD" id="cd08231">
    <property type="entry name" value="MDR_TM0436_like"/>
    <property type="match status" value="1"/>
</dbReference>
<gene>
    <name evidence="7" type="ORF">IC621_12240</name>
</gene>
<dbReference type="InterPro" id="IPR050129">
    <property type="entry name" value="Zn_alcohol_dh"/>
</dbReference>
<feature type="domain" description="Alcohol dehydrogenase-like N-terminal" evidence="6">
    <location>
        <begin position="26"/>
        <end position="148"/>
    </location>
</feature>
<dbReference type="EMBL" id="JACXAI010000014">
    <property type="protein sequence ID" value="MBD1381003.1"/>
    <property type="molecule type" value="Genomic_DNA"/>
</dbReference>
<dbReference type="Gene3D" id="3.90.180.10">
    <property type="entry name" value="Medium-chain alcohol dehydrogenases, catalytic domain"/>
    <property type="match status" value="1"/>
</dbReference>
<dbReference type="InterPro" id="IPR013154">
    <property type="entry name" value="ADH-like_N"/>
</dbReference>
<name>A0A926RWP0_9BACI</name>
<dbReference type="PANTHER" id="PTHR43401:SF2">
    <property type="entry name" value="L-THREONINE 3-DEHYDROGENASE"/>
    <property type="match status" value="1"/>
</dbReference>
<evidence type="ECO:0000256" key="1">
    <source>
        <dbReference type="ARBA" id="ARBA00022723"/>
    </source>
</evidence>
<dbReference type="Gene3D" id="3.40.50.720">
    <property type="entry name" value="NAD(P)-binding Rossmann-like Domain"/>
    <property type="match status" value="1"/>
</dbReference>
<evidence type="ECO:0000259" key="6">
    <source>
        <dbReference type="Pfam" id="PF08240"/>
    </source>
</evidence>
<keyword evidence="1 4" id="KW-0479">Metal-binding</keyword>
<protein>
    <submittedName>
        <fullName evidence="7">Zinc-binding dehydrogenase</fullName>
    </submittedName>
</protein>
<evidence type="ECO:0000256" key="2">
    <source>
        <dbReference type="ARBA" id="ARBA00022833"/>
    </source>
</evidence>
<reference evidence="7" key="1">
    <citation type="submission" date="2020-09" db="EMBL/GenBank/DDBJ databases">
        <title>A novel bacterium of genus Bacillus, isolated from South China Sea.</title>
        <authorList>
            <person name="Huang H."/>
            <person name="Mo K."/>
            <person name="Hu Y."/>
        </authorList>
    </citation>
    <scope>NUCLEOTIDE SEQUENCE</scope>
    <source>
        <strain evidence="7">IB182487</strain>
    </source>
</reference>
<evidence type="ECO:0000256" key="3">
    <source>
        <dbReference type="ARBA" id="ARBA00023002"/>
    </source>
</evidence>
<evidence type="ECO:0000259" key="5">
    <source>
        <dbReference type="Pfam" id="PF00107"/>
    </source>
</evidence>
<dbReference type="RefSeq" id="WP_191158596.1">
    <property type="nucleotide sequence ID" value="NZ_JACXAI010000014.1"/>
</dbReference>
<organism evidence="7 8">
    <name type="scientific">Metabacillus arenae</name>
    <dbReference type="NCBI Taxonomy" id="2771434"/>
    <lineage>
        <taxon>Bacteria</taxon>
        <taxon>Bacillati</taxon>
        <taxon>Bacillota</taxon>
        <taxon>Bacilli</taxon>
        <taxon>Bacillales</taxon>
        <taxon>Bacillaceae</taxon>
        <taxon>Metabacillus</taxon>
    </lineage>
</organism>
<dbReference type="InterPro" id="IPR002328">
    <property type="entry name" value="ADH_Zn_CS"/>
</dbReference>
<keyword evidence="8" id="KW-1185">Reference proteome</keyword>
<comment type="caution">
    <text evidence="7">The sequence shown here is derived from an EMBL/GenBank/DDBJ whole genome shotgun (WGS) entry which is preliminary data.</text>
</comment>
<feature type="domain" description="Alcohol dehydrogenase-like C-terminal" evidence="5">
    <location>
        <begin position="187"/>
        <end position="317"/>
    </location>
</feature>
<dbReference type="AlphaFoldDB" id="A0A926RWP0"/>
<comment type="similarity">
    <text evidence="4">Belongs to the zinc-containing alcohol dehydrogenase family.</text>
</comment>
<dbReference type="InterPro" id="IPR036291">
    <property type="entry name" value="NAD(P)-bd_dom_sf"/>
</dbReference>
<dbReference type="PROSITE" id="PS00059">
    <property type="entry name" value="ADH_ZINC"/>
    <property type="match status" value="1"/>
</dbReference>
<dbReference type="Pfam" id="PF08240">
    <property type="entry name" value="ADH_N"/>
    <property type="match status" value="1"/>
</dbReference>
<dbReference type="SUPFAM" id="SSF51735">
    <property type="entry name" value="NAD(P)-binding Rossmann-fold domains"/>
    <property type="match status" value="1"/>
</dbReference>
<keyword evidence="2 4" id="KW-0862">Zinc</keyword>
<dbReference type="PANTHER" id="PTHR43401">
    <property type="entry name" value="L-THREONINE 3-DEHYDROGENASE"/>
    <property type="match status" value="1"/>
</dbReference>
<dbReference type="InterPro" id="IPR011032">
    <property type="entry name" value="GroES-like_sf"/>
</dbReference>
<keyword evidence="3" id="KW-0560">Oxidoreductase</keyword>
<dbReference type="Pfam" id="PF00107">
    <property type="entry name" value="ADH_zinc_N"/>
    <property type="match status" value="1"/>
</dbReference>
<dbReference type="SUPFAM" id="SSF50129">
    <property type="entry name" value="GroES-like"/>
    <property type="match status" value="1"/>
</dbReference>
<evidence type="ECO:0000256" key="4">
    <source>
        <dbReference type="RuleBase" id="RU361277"/>
    </source>
</evidence>
<dbReference type="GO" id="GO:0008270">
    <property type="term" value="F:zinc ion binding"/>
    <property type="evidence" value="ECO:0007669"/>
    <property type="project" value="InterPro"/>
</dbReference>
<accession>A0A926RWP0</accession>
<proteinExistence type="inferred from homology"/>
<dbReference type="Proteomes" id="UP000626844">
    <property type="component" value="Unassembled WGS sequence"/>
</dbReference>
<dbReference type="InterPro" id="IPR013149">
    <property type="entry name" value="ADH-like_C"/>
</dbReference>